<evidence type="ECO:0000256" key="2">
    <source>
        <dbReference type="ARBA" id="ARBA00022723"/>
    </source>
</evidence>
<dbReference type="InParanoid" id="A0A024GR38"/>
<evidence type="ECO:0000256" key="3">
    <source>
        <dbReference type="ARBA" id="ARBA00022771"/>
    </source>
</evidence>
<feature type="compositionally biased region" description="Polar residues" evidence="6">
    <location>
        <begin position="116"/>
        <end position="131"/>
    </location>
</feature>
<feature type="compositionally biased region" description="Basic and acidic residues" evidence="6">
    <location>
        <begin position="94"/>
        <end position="106"/>
    </location>
</feature>
<dbReference type="CDD" id="cd15571">
    <property type="entry name" value="ePHD"/>
    <property type="match status" value="1"/>
</dbReference>
<dbReference type="Pfam" id="PF22048">
    <property type="entry name" value="LSO1_2-like"/>
    <property type="match status" value="1"/>
</dbReference>
<evidence type="ECO:0000256" key="5">
    <source>
        <dbReference type="ARBA" id="ARBA00023054"/>
    </source>
</evidence>
<dbReference type="OrthoDB" id="76412at2759"/>
<dbReference type="InterPro" id="IPR001965">
    <property type="entry name" value="Znf_PHD"/>
</dbReference>
<dbReference type="PANTHER" id="PTHR21680">
    <property type="entry name" value="COILED-COIL DOMAIN-CONTAINING PROTEIN 124"/>
    <property type="match status" value="1"/>
</dbReference>
<dbReference type="Gene3D" id="3.30.40.10">
    <property type="entry name" value="Zinc/RING finger domain, C3HC4 (zinc finger)"/>
    <property type="match status" value="2"/>
</dbReference>
<feature type="compositionally biased region" description="Basic and acidic residues" evidence="6">
    <location>
        <begin position="22"/>
        <end position="34"/>
    </location>
</feature>
<dbReference type="CDD" id="cd15489">
    <property type="entry name" value="PHD_SF"/>
    <property type="match status" value="1"/>
</dbReference>
<dbReference type="GO" id="GO:0005634">
    <property type="term" value="C:nucleus"/>
    <property type="evidence" value="ECO:0007669"/>
    <property type="project" value="TreeGrafter"/>
</dbReference>
<feature type="domain" description="PHD-type" evidence="7">
    <location>
        <begin position="1125"/>
        <end position="1229"/>
    </location>
</feature>
<gene>
    <name evidence="8" type="ORF">BN9_102520</name>
</gene>
<keyword evidence="5" id="KW-0175">Coiled coil</keyword>
<keyword evidence="2" id="KW-0479">Metal-binding</keyword>
<accession>A0A024GR38</accession>
<dbReference type="SUPFAM" id="SSF57903">
    <property type="entry name" value="FYVE/PHD zinc finger"/>
    <property type="match status" value="1"/>
</dbReference>
<dbReference type="InterPro" id="IPR010422">
    <property type="entry name" value="Ccdc124/Oxs1"/>
</dbReference>
<dbReference type="PROSITE" id="PS51805">
    <property type="entry name" value="EPHD"/>
    <property type="match status" value="1"/>
</dbReference>
<dbReference type="InterPro" id="IPR013083">
    <property type="entry name" value="Znf_RING/FYVE/PHD"/>
</dbReference>
<comment type="similarity">
    <text evidence="1">Belongs to the CCDC124 family.</text>
</comment>
<dbReference type="AlphaFoldDB" id="A0A024GR38"/>
<dbReference type="STRING" id="65357.A0A024GR38"/>
<keyword evidence="4" id="KW-0862">Zinc</keyword>
<dbReference type="Proteomes" id="UP000053237">
    <property type="component" value="Unassembled WGS sequence"/>
</dbReference>
<feature type="compositionally biased region" description="Basic and acidic residues" evidence="6">
    <location>
        <begin position="47"/>
        <end position="86"/>
    </location>
</feature>
<evidence type="ECO:0000259" key="7">
    <source>
        <dbReference type="PROSITE" id="PS51805"/>
    </source>
</evidence>
<dbReference type="EMBL" id="CAIX01000266">
    <property type="protein sequence ID" value="CCI48998.1"/>
    <property type="molecule type" value="Genomic_DNA"/>
</dbReference>
<evidence type="ECO:0000313" key="9">
    <source>
        <dbReference type="Proteomes" id="UP000053237"/>
    </source>
</evidence>
<dbReference type="GO" id="GO:0006366">
    <property type="term" value="P:transcription by RNA polymerase II"/>
    <property type="evidence" value="ECO:0007669"/>
    <property type="project" value="TreeGrafter"/>
</dbReference>
<dbReference type="InterPro" id="IPR034732">
    <property type="entry name" value="EPHD"/>
</dbReference>
<dbReference type="GO" id="GO:0008270">
    <property type="term" value="F:zinc ion binding"/>
    <property type="evidence" value="ECO:0007669"/>
    <property type="project" value="UniProtKB-KW"/>
</dbReference>
<comment type="caution">
    <text evidence="8">The sequence shown here is derived from an EMBL/GenBank/DDBJ whole genome shotgun (WGS) entry which is preliminary data.</text>
</comment>
<evidence type="ECO:0000256" key="4">
    <source>
        <dbReference type="ARBA" id="ARBA00022833"/>
    </source>
</evidence>
<evidence type="ECO:0000313" key="8">
    <source>
        <dbReference type="EMBL" id="CCI48998.1"/>
    </source>
</evidence>
<keyword evidence="3" id="KW-0863">Zinc-finger</keyword>
<proteinExistence type="inferred from homology"/>
<evidence type="ECO:0000256" key="6">
    <source>
        <dbReference type="SAM" id="MobiDB-lite"/>
    </source>
</evidence>
<dbReference type="InterPro" id="IPR054413">
    <property type="entry name" value="LSO1/2"/>
</dbReference>
<reference evidence="8 9" key="1">
    <citation type="submission" date="2012-05" db="EMBL/GenBank/DDBJ databases">
        <title>Recombination and specialization in a pathogen metapopulation.</title>
        <authorList>
            <person name="Gardiner A."/>
            <person name="Kemen E."/>
            <person name="Schultz-Larsen T."/>
            <person name="MacLean D."/>
            <person name="Van Oosterhout C."/>
            <person name="Jones J.D.G."/>
        </authorList>
    </citation>
    <scope>NUCLEOTIDE SEQUENCE [LARGE SCALE GENOMIC DNA]</scope>
    <source>
        <strain evidence="8 9">Ac Nc2</strain>
    </source>
</reference>
<protein>
    <recommendedName>
        <fullName evidence="7">PHD-type domain-containing protein</fullName>
    </recommendedName>
</protein>
<dbReference type="InterPro" id="IPR054414">
    <property type="entry name" value="Ccdc124/Oxs1_C"/>
</dbReference>
<dbReference type="PANTHER" id="PTHR21680:SF0">
    <property type="entry name" value="COILED-COIL DOMAIN-CONTAINING PROTEIN 124"/>
    <property type="match status" value="1"/>
</dbReference>
<dbReference type="Pfam" id="PF13832">
    <property type="entry name" value="zf-HC5HC2H_2"/>
    <property type="match status" value="2"/>
</dbReference>
<organism evidence="8 9">
    <name type="scientific">Albugo candida</name>
    <dbReference type="NCBI Taxonomy" id="65357"/>
    <lineage>
        <taxon>Eukaryota</taxon>
        <taxon>Sar</taxon>
        <taxon>Stramenopiles</taxon>
        <taxon>Oomycota</taxon>
        <taxon>Peronosporomycetes</taxon>
        <taxon>Albuginales</taxon>
        <taxon>Albuginaceae</taxon>
        <taxon>Albugo</taxon>
    </lineage>
</organism>
<keyword evidence="9" id="KW-1185">Reference proteome</keyword>
<dbReference type="InterPro" id="IPR011011">
    <property type="entry name" value="Znf_FYVE_PHD"/>
</dbReference>
<evidence type="ECO:0000256" key="1">
    <source>
        <dbReference type="ARBA" id="ARBA00008296"/>
    </source>
</evidence>
<feature type="region of interest" description="Disordered" evidence="6">
    <location>
        <begin position="1"/>
        <end position="131"/>
    </location>
</feature>
<sequence length="1251" mass="140621">MAKKSPNTKVEAANARKASSKAVKDAQKAAKSEAETAEEWSKGSNSRAEKRREEEERKQQEIAAKKAEKKRLEALEEHSLEEDKSSIRKLKAKEKKEAVKPWEDALKSSAKRNNKGNRNPSQVNEPSKKMTQAMIQAALEKEAMTQSKQAGKNDIQFAKEGLINPNRQPKTVDEARSIDAALDVLSISKNDAIDRHPERRAKAAYKAFEEVTLPELKLEFPGLKLSQYKQKLSDLWRKSPQNPLNQERVPYNMKQSKTIFHFHHIPFNKTDATKRLHIRLNELHYRLQLALSIHSHTLSYFIELVDEIEQWIDAERGNLSLIFNTPLRHFRRQLEFYWHLDTQSIHDDAQLLASLHGPPQDAIAKKCRCNATCQICFHNSNDSLIECATCKVVVHSLCYRVSCMLADTATAWKCHFCRWKASVNSDTSNIEPLCQACYQMGGALLPTSSPSQWIHMSCALNLPLLTLEMQIQGPSGKPQHTVRCLDRLEPLRKLQCCFCKKQNEGACASCTYDACGIAYHVPCALQNGIRFMKDGYAGSSVSGCMLHQVQVLTSISAMPTNDLESTMLCGNCNGLSAHLGASIFEEIDRDLIQNTVMVLVPSLPLELSLIESQLTVNNKSVRAFGLSKSLSNSLRKAMTQGILHENDILLAVNDTLCIDRDAKLVNKVLQECTIVPARCWFLKLSFKKDSKPWRVGISAVRDNDLVAPKLPAIDSTPQPANIKHAVEKETPIKRKRLFSASFEGDLNEHNWPWACYLRSDGKLAMNMVWKSIEMACYQKALSTRSKWEKLGLKLNCLLGIAFFPYNSQTAFHEEFGAFQSLTSLLCVPSSPEEDKCDLPSESLSLRDREDEEFAELDPLRPNTTVTVAKRTWPGINKLGGTGRIKKHHLERRTNDGRAVYSYDVTYVLGGREKRIARKYIKLLDLKSESSKHPESHPINSYQTTESTGCNSQLFFQQKTSEWTACAPINLYRPKCALQLQFTVSDERVCVIDLNSNEKIVSTAAECFVLPKFPIRTESASGDPISQKLARFQAKLALVSSAVTSTIARLHDAISKEFLTTRGSSKDHNVEYHEQRVRAIEAAHSKEAWLELLSLRPNSFALSKPPEAQDCTFGGVFVNAIHQEDGEPCILCELSGGDLASTSEGDVVHPQCAMYTPETFFQQAKVFGINEVPISDRLALVCGICHSRKGLSKLQCAFATCTQAYHVGCALVHGYLIQEPQYIAWCPRHLSSSMEIEWPKHIPKRRRYSINS</sequence>
<dbReference type="SMART" id="SM00249">
    <property type="entry name" value="PHD"/>
    <property type="match status" value="3"/>
</dbReference>
<name>A0A024GR38_9STRA</name>
<dbReference type="GO" id="GO:0003713">
    <property type="term" value="F:transcription coactivator activity"/>
    <property type="evidence" value="ECO:0007669"/>
    <property type="project" value="TreeGrafter"/>
</dbReference>
<dbReference type="Pfam" id="PF06244">
    <property type="entry name" value="Ccdc124"/>
    <property type="match status" value="1"/>
</dbReference>